<dbReference type="PANTHER" id="PTHR47197">
    <property type="entry name" value="PROTEIN NIRF"/>
    <property type="match status" value="1"/>
</dbReference>
<dbReference type="EMBL" id="BAAANY010000011">
    <property type="protein sequence ID" value="GAA1683443.1"/>
    <property type="molecule type" value="Genomic_DNA"/>
</dbReference>
<sequence>MWMLRQTQSSIINCALDASIKPTYLFAMEANKTIVSANQLAHTVTAVDVSSRERIATIPTPPEPHMLVFDAQRQLLYVAITYRDGIYDAHGDRSHEIVVIDPKNWAVVRVVDISPYEGPHDLAVVGDQLVVACESHGGCLLLLDLPDFRIWGHIPAGTVGPHWLAITPDGGKAYTGNKEAPFVSAYDLASGTMTGKLPMLGGSEDLEAVGDRLYVSDRSEKLLRVFDTSTDNLISQVPLPRRPHRVHVLPNGHVVTSHFGDSWDFEHPDPGSVSIIDPDAGTVLQNIGAGAGPLGITSDEGILYVNNAMDATTTVIDTRTYEVTGTIEMDAGAHEIVVI</sequence>
<comment type="caution">
    <text evidence="1">The sequence shown here is derived from an EMBL/GenBank/DDBJ whole genome shotgun (WGS) entry which is preliminary data.</text>
</comment>
<keyword evidence="2" id="KW-1185">Reference proteome</keyword>
<dbReference type="InterPro" id="IPR051200">
    <property type="entry name" value="Host-pathogen_enzymatic-act"/>
</dbReference>
<organism evidence="1 2">
    <name type="scientific">Fodinicola feengrottensis</name>
    <dbReference type="NCBI Taxonomy" id="435914"/>
    <lineage>
        <taxon>Bacteria</taxon>
        <taxon>Bacillati</taxon>
        <taxon>Actinomycetota</taxon>
        <taxon>Actinomycetes</taxon>
        <taxon>Mycobacteriales</taxon>
        <taxon>Fodinicola</taxon>
    </lineage>
</organism>
<dbReference type="InterPro" id="IPR011048">
    <property type="entry name" value="Haem_d1_sf"/>
</dbReference>
<dbReference type="Gene3D" id="2.130.10.10">
    <property type="entry name" value="YVTN repeat-like/Quinoprotein amine dehydrogenase"/>
    <property type="match status" value="2"/>
</dbReference>
<accession>A0ABN2H811</accession>
<gene>
    <name evidence="1" type="ORF">GCM10009765_35800</name>
</gene>
<proteinExistence type="predicted"/>
<dbReference type="Proteomes" id="UP001500618">
    <property type="component" value="Unassembled WGS sequence"/>
</dbReference>
<dbReference type="InterPro" id="IPR015943">
    <property type="entry name" value="WD40/YVTN_repeat-like_dom_sf"/>
</dbReference>
<name>A0ABN2H811_9ACTN</name>
<evidence type="ECO:0000313" key="1">
    <source>
        <dbReference type="EMBL" id="GAA1683443.1"/>
    </source>
</evidence>
<evidence type="ECO:0000313" key="2">
    <source>
        <dbReference type="Proteomes" id="UP001500618"/>
    </source>
</evidence>
<dbReference type="SUPFAM" id="SSF51004">
    <property type="entry name" value="C-terminal (heme d1) domain of cytochrome cd1-nitrite reductase"/>
    <property type="match status" value="1"/>
</dbReference>
<dbReference type="PANTHER" id="PTHR47197:SF3">
    <property type="entry name" value="DIHYDRO-HEME D1 DEHYDROGENASE"/>
    <property type="match status" value="1"/>
</dbReference>
<protein>
    <submittedName>
        <fullName evidence="1">YncE family protein</fullName>
    </submittedName>
</protein>
<reference evidence="1 2" key="1">
    <citation type="journal article" date="2019" name="Int. J. Syst. Evol. Microbiol.">
        <title>The Global Catalogue of Microorganisms (GCM) 10K type strain sequencing project: providing services to taxonomists for standard genome sequencing and annotation.</title>
        <authorList>
            <consortium name="The Broad Institute Genomics Platform"/>
            <consortium name="The Broad Institute Genome Sequencing Center for Infectious Disease"/>
            <person name="Wu L."/>
            <person name="Ma J."/>
        </authorList>
    </citation>
    <scope>NUCLEOTIDE SEQUENCE [LARGE SCALE GENOMIC DNA]</scope>
    <source>
        <strain evidence="1 2">JCM 14718</strain>
    </source>
</reference>